<dbReference type="EMBL" id="JYDU01000003">
    <property type="protein sequence ID" value="KRY01368.1"/>
    <property type="molecule type" value="Genomic_DNA"/>
</dbReference>
<protein>
    <submittedName>
        <fullName evidence="1">Uncharacterized protein</fullName>
    </submittedName>
</protein>
<proteinExistence type="predicted"/>
<evidence type="ECO:0000313" key="3">
    <source>
        <dbReference type="Proteomes" id="UP000054632"/>
    </source>
</evidence>
<name>A0A0V0YMT3_TRIPS</name>
<organism evidence="1 4">
    <name type="scientific">Trichinella pseudospiralis</name>
    <name type="common">Parasitic roundworm</name>
    <dbReference type="NCBI Taxonomy" id="6337"/>
    <lineage>
        <taxon>Eukaryota</taxon>
        <taxon>Metazoa</taxon>
        <taxon>Ecdysozoa</taxon>
        <taxon>Nematoda</taxon>
        <taxon>Enoplea</taxon>
        <taxon>Dorylaimia</taxon>
        <taxon>Trichinellida</taxon>
        <taxon>Trichinellidae</taxon>
        <taxon>Trichinella</taxon>
    </lineage>
</organism>
<evidence type="ECO:0000313" key="1">
    <source>
        <dbReference type="EMBL" id="KRY01368.1"/>
    </source>
</evidence>
<accession>A0A0V0YMT3</accession>
<dbReference type="Proteomes" id="UP000054632">
    <property type="component" value="Unassembled WGS sequence"/>
</dbReference>
<comment type="caution">
    <text evidence="1">The sequence shown here is derived from an EMBL/GenBank/DDBJ whole genome shotgun (WGS) entry which is preliminary data.</text>
</comment>
<dbReference type="Proteomes" id="UP000054815">
    <property type="component" value="Unassembled WGS sequence"/>
</dbReference>
<evidence type="ECO:0000313" key="2">
    <source>
        <dbReference type="EMBL" id="KRY79984.1"/>
    </source>
</evidence>
<dbReference type="AlphaFoldDB" id="A0A0V0YMT3"/>
<gene>
    <name evidence="2" type="ORF">T4A_7000</name>
    <name evidence="1" type="ORF">T4E_6393</name>
</gene>
<dbReference type="EMBL" id="JYDR01000001">
    <property type="protein sequence ID" value="KRY79984.1"/>
    <property type="molecule type" value="Genomic_DNA"/>
</dbReference>
<reference evidence="3 4" key="1">
    <citation type="submission" date="2015-01" db="EMBL/GenBank/DDBJ databases">
        <title>Evolution of Trichinella species and genotypes.</title>
        <authorList>
            <person name="Korhonen P.K."/>
            <person name="Edoardo P."/>
            <person name="Giuseppe L.R."/>
            <person name="Gasser R.B."/>
        </authorList>
    </citation>
    <scope>NUCLEOTIDE SEQUENCE [LARGE SCALE GENOMIC DNA]</scope>
    <source>
        <strain evidence="2">ISS13</strain>
        <strain evidence="1">ISS141</strain>
    </source>
</reference>
<evidence type="ECO:0000313" key="4">
    <source>
        <dbReference type="Proteomes" id="UP000054815"/>
    </source>
</evidence>
<sequence length="85" mass="9800">MEPRSSAVLQFRKRVLSFAAAALKLDKPLDQVKKIRSNGIVVLFEHGQTVSEKAENFNSHCHRNNIDLDSQYLYLDWMSEVHKTV</sequence>